<dbReference type="EMBL" id="MT144592">
    <property type="protein sequence ID" value="QJH93870.1"/>
    <property type="molecule type" value="Genomic_DNA"/>
</dbReference>
<protein>
    <submittedName>
        <fullName evidence="1">Uncharacterized protein</fullName>
    </submittedName>
</protein>
<accession>A0A6M3X7K7</accession>
<gene>
    <name evidence="1" type="ORF">TM448B00141_0056</name>
</gene>
<proteinExistence type="predicted"/>
<evidence type="ECO:0000313" key="1">
    <source>
        <dbReference type="EMBL" id="QJH93870.1"/>
    </source>
</evidence>
<dbReference type="AlphaFoldDB" id="A0A6M3X7K7"/>
<sequence>MTCDFKVECPKCDWAGHASECQRKNLDPPEFACPKCGNGVISTYEFQGRLPCATTDYWQFR</sequence>
<reference evidence="1" key="1">
    <citation type="submission" date="2020-03" db="EMBL/GenBank/DDBJ databases">
        <title>The deep terrestrial virosphere.</title>
        <authorList>
            <person name="Holmfeldt K."/>
            <person name="Nilsson E."/>
            <person name="Simone D."/>
            <person name="Lopez-Fernandez M."/>
            <person name="Wu X."/>
            <person name="de Brujin I."/>
            <person name="Lundin D."/>
            <person name="Andersson A."/>
            <person name="Bertilsson S."/>
            <person name="Dopson M."/>
        </authorList>
    </citation>
    <scope>NUCLEOTIDE SEQUENCE</scope>
    <source>
        <strain evidence="1">TM448B00141</strain>
    </source>
</reference>
<organism evidence="1">
    <name type="scientific">viral metagenome</name>
    <dbReference type="NCBI Taxonomy" id="1070528"/>
    <lineage>
        <taxon>unclassified sequences</taxon>
        <taxon>metagenomes</taxon>
        <taxon>organismal metagenomes</taxon>
    </lineage>
</organism>
<name>A0A6M3X7K7_9ZZZZ</name>